<dbReference type="InterPro" id="IPR051270">
    <property type="entry name" value="Tyrosine-tRNA_ligase_regulator"/>
</dbReference>
<dbReference type="FunFam" id="2.40.50.140:FF:000042">
    <property type="entry name" value="Methionine--tRNA ligase"/>
    <property type="match status" value="1"/>
</dbReference>
<keyword evidence="10" id="KW-0067">ATP-binding</keyword>
<evidence type="ECO:0000256" key="9">
    <source>
        <dbReference type="ARBA" id="ARBA00022741"/>
    </source>
</evidence>
<keyword evidence="11 16" id="KW-0694">RNA-binding</keyword>
<keyword evidence="8 18" id="KW-0436">Ligase</keyword>
<dbReference type="InterPro" id="IPR004495">
    <property type="entry name" value="Met-tRNA-synth_bsu_C"/>
</dbReference>
<dbReference type="InterPro" id="IPR002547">
    <property type="entry name" value="tRNA-bd_dom"/>
</dbReference>
<dbReference type="PANTHER" id="PTHR11586:SF37">
    <property type="entry name" value="TRNA-BINDING DOMAIN-CONTAINING PROTEIN"/>
    <property type="match status" value="1"/>
</dbReference>
<keyword evidence="9" id="KW-0547">Nucleotide-binding</keyword>
<gene>
    <name evidence="18" type="ORF">A3G64_01030</name>
</gene>
<dbReference type="Pfam" id="PF01588">
    <property type="entry name" value="tRNA_bind"/>
    <property type="match status" value="1"/>
</dbReference>
<evidence type="ECO:0000313" key="19">
    <source>
        <dbReference type="Proteomes" id="UP000179281"/>
    </source>
</evidence>
<name>A0A1G2CQ69_9BACT</name>
<dbReference type="Gene3D" id="2.40.50.140">
    <property type="entry name" value="Nucleic acid-binding proteins"/>
    <property type="match status" value="1"/>
</dbReference>
<dbReference type="Proteomes" id="UP000179281">
    <property type="component" value="Unassembled WGS sequence"/>
</dbReference>
<accession>A0A1G2CQ69</accession>
<comment type="function">
    <text evidence="1">Is required not only for elongation of protein synthesis but also for the initiation of all mRNA translation through initiator tRNA(fMet) aminoacylation.</text>
</comment>
<proteinExistence type="predicted"/>
<feature type="domain" description="TRNA-binding" evidence="17">
    <location>
        <begin position="6"/>
        <end position="107"/>
    </location>
</feature>
<evidence type="ECO:0000256" key="11">
    <source>
        <dbReference type="ARBA" id="ARBA00022884"/>
    </source>
</evidence>
<comment type="subunit">
    <text evidence="3">Homodimer.</text>
</comment>
<evidence type="ECO:0000256" key="15">
    <source>
        <dbReference type="ARBA" id="ARBA00047364"/>
    </source>
</evidence>
<evidence type="ECO:0000256" key="14">
    <source>
        <dbReference type="ARBA" id="ARBA00030904"/>
    </source>
</evidence>
<comment type="catalytic activity">
    <reaction evidence="15">
        <text>tRNA(Met) + L-methionine + ATP = L-methionyl-tRNA(Met) + AMP + diphosphate</text>
        <dbReference type="Rhea" id="RHEA:13481"/>
        <dbReference type="Rhea" id="RHEA-COMP:9667"/>
        <dbReference type="Rhea" id="RHEA-COMP:9698"/>
        <dbReference type="ChEBI" id="CHEBI:30616"/>
        <dbReference type="ChEBI" id="CHEBI:33019"/>
        <dbReference type="ChEBI" id="CHEBI:57844"/>
        <dbReference type="ChEBI" id="CHEBI:78442"/>
        <dbReference type="ChEBI" id="CHEBI:78530"/>
        <dbReference type="ChEBI" id="CHEBI:456215"/>
        <dbReference type="EC" id="6.1.1.10"/>
    </reaction>
</comment>
<dbReference type="GO" id="GO:0004825">
    <property type="term" value="F:methionine-tRNA ligase activity"/>
    <property type="evidence" value="ECO:0007669"/>
    <property type="project" value="UniProtKB-EC"/>
</dbReference>
<dbReference type="EMBL" id="MHLD01000007">
    <property type="protein sequence ID" value="OGZ02781.1"/>
    <property type="molecule type" value="Genomic_DNA"/>
</dbReference>
<comment type="subcellular location">
    <subcellularLocation>
        <location evidence="2">Cytoplasm</location>
    </subcellularLocation>
</comment>
<sequence length="107" mass="11499">MISIEDFKKAELKIAKILSAERVEGSEKLIKLKVSLGEEERQIVAGIGKAYEPEALVGKEIVVVANLEPRTMMGIESQGMLLAASEGDGLPVLLVPEREIAPGSSVR</sequence>
<organism evidence="18 19">
    <name type="scientific">Candidatus Liptonbacteria bacterium RIFCSPLOWO2_12_FULL_60_15</name>
    <dbReference type="NCBI Taxonomy" id="1798653"/>
    <lineage>
        <taxon>Bacteria</taxon>
        <taxon>Candidatus Liptoniibacteriota</taxon>
    </lineage>
</organism>
<dbReference type="GO" id="GO:0006431">
    <property type="term" value="P:methionyl-tRNA aminoacylation"/>
    <property type="evidence" value="ECO:0007669"/>
    <property type="project" value="InterPro"/>
</dbReference>
<dbReference type="PANTHER" id="PTHR11586">
    <property type="entry name" value="TRNA-AMINOACYLATION COFACTOR ARC1 FAMILY MEMBER"/>
    <property type="match status" value="1"/>
</dbReference>
<dbReference type="GO" id="GO:0000049">
    <property type="term" value="F:tRNA binding"/>
    <property type="evidence" value="ECO:0007669"/>
    <property type="project" value="UniProtKB-UniRule"/>
</dbReference>
<dbReference type="AlphaFoldDB" id="A0A1G2CQ69"/>
<keyword evidence="6" id="KW-0963">Cytoplasm</keyword>
<evidence type="ECO:0000256" key="2">
    <source>
        <dbReference type="ARBA" id="ARBA00004496"/>
    </source>
</evidence>
<protein>
    <recommendedName>
        <fullName evidence="5">Methionine--tRNA ligase</fullName>
        <ecNumber evidence="4">6.1.1.10</ecNumber>
    </recommendedName>
    <alternativeName>
        <fullName evidence="14">Methionyl-tRNA synthetase</fullName>
    </alternativeName>
</protein>
<evidence type="ECO:0000313" key="18">
    <source>
        <dbReference type="EMBL" id="OGZ02781.1"/>
    </source>
</evidence>
<dbReference type="GO" id="GO:0005524">
    <property type="term" value="F:ATP binding"/>
    <property type="evidence" value="ECO:0007669"/>
    <property type="project" value="UniProtKB-KW"/>
</dbReference>
<evidence type="ECO:0000256" key="16">
    <source>
        <dbReference type="PROSITE-ProRule" id="PRU00209"/>
    </source>
</evidence>
<keyword evidence="13" id="KW-0030">Aminoacyl-tRNA synthetase</keyword>
<comment type="caution">
    <text evidence="18">The sequence shown here is derived from an EMBL/GenBank/DDBJ whole genome shotgun (WGS) entry which is preliminary data.</text>
</comment>
<evidence type="ECO:0000256" key="6">
    <source>
        <dbReference type="ARBA" id="ARBA00022490"/>
    </source>
</evidence>
<evidence type="ECO:0000256" key="8">
    <source>
        <dbReference type="ARBA" id="ARBA00022598"/>
    </source>
</evidence>
<dbReference type="SUPFAM" id="SSF50249">
    <property type="entry name" value="Nucleic acid-binding proteins"/>
    <property type="match status" value="1"/>
</dbReference>
<evidence type="ECO:0000256" key="5">
    <source>
        <dbReference type="ARBA" id="ARBA00018753"/>
    </source>
</evidence>
<dbReference type="InterPro" id="IPR012340">
    <property type="entry name" value="NA-bd_OB-fold"/>
</dbReference>
<keyword evidence="12" id="KW-0648">Protein biosynthesis</keyword>
<dbReference type="GO" id="GO:0005737">
    <property type="term" value="C:cytoplasm"/>
    <property type="evidence" value="ECO:0007669"/>
    <property type="project" value="UniProtKB-SubCell"/>
</dbReference>
<dbReference type="PROSITE" id="PS50886">
    <property type="entry name" value="TRBD"/>
    <property type="match status" value="1"/>
</dbReference>
<keyword evidence="7 16" id="KW-0820">tRNA-binding</keyword>
<evidence type="ECO:0000256" key="7">
    <source>
        <dbReference type="ARBA" id="ARBA00022555"/>
    </source>
</evidence>
<dbReference type="NCBIfam" id="TIGR00399">
    <property type="entry name" value="metG_C_term"/>
    <property type="match status" value="1"/>
</dbReference>
<reference evidence="18 19" key="1">
    <citation type="journal article" date="2016" name="Nat. Commun.">
        <title>Thousands of microbial genomes shed light on interconnected biogeochemical processes in an aquifer system.</title>
        <authorList>
            <person name="Anantharaman K."/>
            <person name="Brown C.T."/>
            <person name="Hug L.A."/>
            <person name="Sharon I."/>
            <person name="Castelle C.J."/>
            <person name="Probst A.J."/>
            <person name="Thomas B.C."/>
            <person name="Singh A."/>
            <person name="Wilkins M.J."/>
            <person name="Karaoz U."/>
            <person name="Brodie E.L."/>
            <person name="Williams K.H."/>
            <person name="Hubbard S.S."/>
            <person name="Banfield J.F."/>
        </authorList>
    </citation>
    <scope>NUCLEOTIDE SEQUENCE [LARGE SCALE GENOMIC DNA]</scope>
</reference>
<evidence type="ECO:0000256" key="10">
    <source>
        <dbReference type="ARBA" id="ARBA00022840"/>
    </source>
</evidence>
<dbReference type="EC" id="6.1.1.10" evidence="4"/>
<evidence type="ECO:0000256" key="1">
    <source>
        <dbReference type="ARBA" id="ARBA00003314"/>
    </source>
</evidence>
<evidence type="ECO:0000256" key="4">
    <source>
        <dbReference type="ARBA" id="ARBA00012838"/>
    </source>
</evidence>
<evidence type="ECO:0000256" key="12">
    <source>
        <dbReference type="ARBA" id="ARBA00022917"/>
    </source>
</evidence>
<evidence type="ECO:0000256" key="13">
    <source>
        <dbReference type="ARBA" id="ARBA00023146"/>
    </source>
</evidence>
<dbReference type="STRING" id="1798653.A3G64_01030"/>
<evidence type="ECO:0000256" key="3">
    <source>
        <dbReference type="ARBA" id="ARBA00011738"/>
    </source>
</evidence>
<evidence type="ECO:0000259" key="17">
    <source>
        <dbReference type="PROSITE" id="PS50886"/>
    </source>
</evidence>
<dbReference type="CDD" id="cd02800">
    <property type="entry name" value="tRNA_bind_EcMetRS_like"/>
    <property type="match status" value="1"/>
</dbReference>